<feature type="non-terminal residue" evidence="2">
    <location>
        <position position="1"/>
    </location>
</feature>
<feature type="compositionally biased region" description="Low complexity" evidence="1">
    <location>
        <begin position="471"/>
        <end position="480"/>
    </location>
</feature>
<dbReference type="EC" id="1.8.1.9" evidence="2"/>
<dbReference type="EMBL" id="CADCTI010000194">
    <property type="protein sequence ID" value="CAA9256347.1"/>
    <property type="molecule type" value="Genomic_DNA"/>
</dbReference>
<feature type="compositionally biased region" description="Basic and acidic residues" evidence="1">
    <location>
        <begin position="338"/>
        <end position="350"/>
    </location>
</feature>
<feature type="compositionally biased region" description="Basic residues" evidence="1">
    <location>
        <begin position="174"/>
        <end position="199"/>
    </location>
</feature>
<feature type="compositionally biased region" description="Basic residues" evidence="1">
    <location>
        <begin position="91"/>
        <end position="107"/>
    </location>
</feature>
<feature type="compositionally biased region" description="Basic residues" evidence="1">
    <location>
        <begin position="218"/>
        <end position="246"/>
    </location>
</feature>
<organism evidence="2">
    <name type="scientific">uncultured Blastococcus sp</name>
    <dbReference type="NCBI Taxonomy" id="217144"/>
    <lineage>
        <taxon>Bacteria</taxon>
        <taxon>Bacillati</taxon>
        <taxon>Actinomycetota</taxon>
        <taxon>Actinomycetes</taxon>
        <taxon>Geodermatophilales</taxon>
        <taxon>Geodermatophilaceae</taxon>
        <taxon>Blastococcus</taxon>
        <taxon>environmental samples</taxon>
    </lineage>
</organism>
<evidence type="ECO:0000313" key="2">
    <source>
        <dbReference type="EMBL" id="CAA9256347.1"/>
    </source>
</evidence>
<feature type="region of interest" description="Disordered" evidence="1">
    <location>
        <begin position="393"/>
        <end position="546"/>
    </location>
</feature>
<feature type="compositionally biased region" description="Basic residues" evidence="1">
    <location>
        <begin position="451"/>
        <end position="461"/>
    </location>
</feature>
<dbReference type="AlphaFoldDB" id="A0A6J4IQ62"/>
<sequence>GQSGPAGRGRRSAGARRGGARPARPLRRALPGDDGVLRRPGAGPPAPAAAARGPRRPAPGRPADAGHERHRVPGGVPAALPRRAPRAPDRLRRHRGRHPGHQRRRRPSLPAQAVGPARGPALPGARRPAGDLAPPAAHGEPAADRRPLVPGHPRGAPVPGPEPGALPVAGRGDRRLRARAARRRPGRRRRAAGHGPRGRRCADPAGSARGRPADRPARARRAGRLRPGDRRRRARGAGRRRVRRVRGPVDPAAGVQCARWAGRHHHPDRELPRVPGGALGRRPHPAGARAGDPVRRGDAGAQRGGRPGPGRSVHRRPAGRRDRGERLRAGHRLGGDLPDPRRPRRGRADGHGALLRRRARRGRGAHRRAGLRRGWWQLGGSGGGVPVRVRRLGHRAGPRRRPRQHDVALPDRPDRGIGPDQRRGGDGGRRGARRATGGGSTAAHRGGGAGRPRRGVVRLRRAGTENRLAGRRGAAGLPGLRADRGGPRSAARGLAAARATAAPGDIGAPRLRRRRRPARLDEADRVGGRRGGGGGQLRPRAAGGPV</sequence>
<feature type="compositionally biased region" description="Basic residues" evidence="1">
    <location>
        <begin position="354"/>
        <end position="369"/>
    </location>
</feature>
<feature type="non-terminal residue" evidence="2">
    <location>
        <position position="546"/>
    </location>
</feature>
<protein>
    <submittedName>
        <fullName evidence="2">Thioredoxin reductase</fullName>
        <ecNumber evidence="2">1.8.1.9</ecNumber>
    </submittedName>
</protein>
<proteinExistence type="predicted"/>
<feature type="compositionally biased region" description="Basic residues" evidence="1">
    <location>
        <begin position="393"/>
        <end position="403"/>
    </location>
</feature>
<feature type="compositionally biased region" description="Low complexity" evidence="1">
    <location>
        <begin position="73"/>
        <end position="82"/>
    </location>
</feature>
<feature type="compositionally biased region" description="Basic and acidic residues" evidence="1">
    <location>
        <begin position="518"/>
        <end position="527"/>
    </location>
</feature>
<dbReference type="GO" id="GO:0004791">
    <property type="term" value="F:thioredoxin-disulfide reductase (NADPH) activity"/>
    <property type="evidence" value="ECO:0007669"/>
    <property type="project" value="UniProtKB-EC"/>
</dbReference>
<name>A0A6J4IQ62_9ACTN</name>
<accession>A0A6J4IQ62</accession>
<reference evidence="2" key="1">
    <citation type="submission" date="2020-02" db="EMBL/GenBank/DDBJ databases">
        <authorList>
            <person name="Meier V. D."/>
        </authorList>
    </citation>
    <scope>NUCLEOTIDE SEQUENCE</scope>
    <source>
        <strain evidence="2">AVDCRST_MAG57</strain>
    </source>
</reference>
<keyword evidence="2" id="KW-0560">Oxidoreductase</keyword>
<feature type="compositionally biased region" description="Basic and acidic residues" evidence="1">
    <location>
        <begin position="319"/>
        <end position="328"/>
    </location>
</feature>
<evidence type="ECO:0000256" key="1">
    <source>
        <dbReference type="SAM" id="MobiDB-lite"/>
    </source>
</evidence>
<feature type="compositionally biased region" description="Low complexity" evidence="1">
    <location>
        <begin position="487"/>
        <end position="509"/>
    </location>
</feature>
<gene>
    <name evidence="2" type="ORF">AVDCRST_MAG57-2391</name>
</gene>
<feature type="compositionally biased region" description="Basic and acidic residues" evidence="1">
    <location>
        <begin position="404"/>
        <end position="429"/>
    </location>
</feature>
<feature type="compositionally biased region" description="Low complexity" evidence="1">
    <location>
        <begin position="537"/>
        <end position="546"/>
    </location>
</feature>
<feature type="compositionally biased region" description="Gly residues" evidence="1">
    <location>
        <begin position="436"/>
        <end position="450"/>
    </location>
</feature>
<feature type="region of interest" description="Disordered" evidence="1">
    <location>
        <begin position="1"/>
        <end position="369"/>
    </location>
</feature>